<keyword evidence="2" id="KW-1185">Reference proteome</keyword>
<name>A0AAV5J9N9_9ROSI</name>
<dbReference type="Proteomes" id="UP001054252">
    <property type="component" value="Unassembled WGS sequence"/>
</dbReference>
<sequence length="38" mass="4379">MVMSFGFEAKIFFISKFLMVFEMMAGLNPFYTNTSMIG</sequence>
<evidence type="ECO:0000313" key="1">
    <source>
        <dbReference type="EMBL" id="GKV11334.1"/>
    </source>
</evidence>
<protein>
    <recommendedName>
        <fullName evidence="3">NADH dehydrogenase subunit 4L</fullName>
    </recommendedName>
</protein>
<proteinExistence type="predicted"/>
<organism evidence="1 2">
    <name type="scientific">Rubroshorea leprosula</name>
    <dbReference type="NCBI Taxonomy" id="152421"/>
    <lineage>
        <taxon>Eukaryota</taxon>
        <taxon>Viridiplantae</taxon>
        <taxon>Streptophyta</taxon>
        <taxon>Embryophyta</taxon>
        <taxon>Tracheophyta</taxon>
        <taxon>Spermatophyta</taxon>
        <taxon>Magnoliopsida</taxon>
        <taxon>eudicotyledons</taxon>
        <taxon>Gunneridae</taxon>
        <taxon>Pentapetalae</taxon>
        <taxon>rosids</taxon>
        <taxon>malvids</taxon>
        <taxon>Malvales</taxon>
        <taxon>Dipterocarpaceae</taxon>
        <taxon>Rubroshorea</taxon>
    </lineage>
</organism>
<evidence type="ECO:0008006" key="3">
    <source>
        <dbReference type="Google" id="ProtNLM"/>
    </source>
</evidence>
<reference evidence="1 2" key="1">
    <citation type="journal article" date="2021" name="Commun. Biol.">
        <title>The genome of Shorea leprosula (Dipterocarpaceae) highlights the ecological relevance of drought in aseasonal tropical rainforests.</title>
        <authorList>
            <person name="Ng K.K.S."/>
            <person name="Kobayashi M.J."/>
            <person name="Fawcett J.A."/>
            <person name="Hatakeyama M."/>
            <person name="Paape T."/>
            <person name="Ng C.H."/>
            <person name="Ang C.C."/>
            <person name="Tnah L.H."/>
            <person name="Lee C.T."/>
            <person name="Nishiyama T."/>
            <person name="Sese J."/>
            <person name="O'Brien M.J."/>
            <person name="Copetti D."/>
            <person name="Mohd Noor M.I."/>
            <person name="Ong R.C."/>
            <person name="Putra M."/>
            <person name="Sireger I.Z."/>
            <person name="Indrioko S."/>
            <person name="Kosugi Y."/>
            <person name="Izuno A."/>
            <person name="Isagi Y."/>
            <person name="Lee S.L."/>
            <person name="Shimizu K.K."/>
        </authorList>
    </citation>
    <scope>NUCLEOTIDE SEQUENCE [LARGE SCALE GENOMIC DNA]</scope>
    <source>
        <strain evidence="1">214</strain>
    </source>
</reference>
<evidence type="ECO:0000313" key="2">
    <source>
        <dbReference type="Proteomes" id="UP001054252"/>
    </source>
</evidence>
<dbReference type="AlphaFoldDB" id="A0AAV5J9N9"/>
<accession>A0AAV5J9N9</accession>
<comment type="caution">
    <text evidence="1">The sequence shown here is derived from an EMBL/GenBank/DDBJ whole genome shotgun (WGS) entry which is preliminary data.</text>
</comment>
<dbReference type="EMBL" id="BPVZ01000034">
    <property type="protein sequence ID" value="GKV11334.1"/>
    <property type="molecule type" value="Genomic_DNA"/>
</dbReference>
<gene>
    <name evidence="1" type="ORF">SLEP1_g22598</name>
</gene>